<name>A0A0K2UTM5_LEPSM</name>
<feature type="non-terminal residue" evidence="1">
    <location>
        <position position="1"/>
    </location>
</feature>
<dbReference type="OrthoDB" id="6373546at2759"/>
<dbReference type="AlphaFoldDB" id="A0A0K2UTM5"/>
<reference evidence="1" key="1">
    <citation type="submission" date="2014-05" db="EMBL/GenBank/DDBJ databases">
        <authorList>
            <person name="Chronopoulou M."/>
        </authorList>
    </citation>
    <scope>NUCLEOTIDE SEQUENCE</scope>
    <source>
        <tissue evidence="1">Whole organism</tissue>
    </source>
</reference>
<accession>A0A0K2UTM5</accession>
<dbReference type="EMBL" id="HACA01024019">
    <property type="protein sequence ID" value="CDW41380.1"/>
    <property type="molecule type" value="Transcribed_RNA"/>
</dbReference>
<protein>
    <submittedName>
        <fullName evidence="1">RETRotransposonlike family member (Retr1)like [Saccoglossus kowalevskii]</fullName>
    </submittedName>
</protein>
<organism evidence="1">
    <name type="scientific">Lepeophtheirus salmonis</name>
    <name type="common">Salmon louse</name>
    <name type="synonym">Caligus salmonis</name>
    <dbReference type="NCBI Taxonomy" id="72036"/>
    <lineage>
        <taxon>Eukaryota</taxon>
        <taxon>Metazoa</taxon>
        <taxon>Ecdysozoa</taxon>
        <taxon>Arthropoda</taxon>
        <taxon>Crustacea</taxon>
        <taxon>Multicrustacea</taxon>
        <taxon>Hexanauplia</taxon>
        <taxon>Copepoda</taxon>
        <taxon>Siphonostomatoida</taxon>
        <taxon>Caligidae</taxon>
        <taxon>Lepeophtheirus</taxon>
    </lineage>
</organism>
<sequence>NKLFILLLLTKDFDQLPVRIQRMKMTLMQYSFMPIYVPCKILNTADTLSRCQMDNMEEFTFYEELELYANHKLREILITNSKVEEIVSHQQEDEVCRLDLCIRRMA</sequence>
<evidence type="ECO:0000313" key="1">
    <source>
        <dbReference type="EMBL" id="CDW41380.1"/>
    </source>
</evidence>
<proteinExistence type="predicted"/>